<evidence type="ECO:0000313" key="3">
    <source>
        <dbReference type="Proteomes" id="UP000184327"/>
    </source>
</evidence>
<dbReference type="RefSeq" id="WP_073354343.1">
    <property type="nucleotide sequence ID" value="NZ_FQUZ01000004.1"/>
</dbReference>
<dbReference type="AlphaFoldDB" id="A0A1M4UJI4"/>
<organism evidence="2 3">
    <name type="scientific">Lampropedia hyalina DSM 16112</name>
    <dbReference type="NCBI Taxonomy" id="1122156"/>
    <lineage>
        <taxon>Bacteria</taxon>
        <taxon>Pseudomonadati</taxon>
        <taxon>Pseudomonadota</taxon>
        <taxon>Betaproteobacteria</taxon>
        <taxon>Burkholderiales</taxon>
        <taxon>Comamonadaceae</taxon>
        <taxon>Lampropedia</taxon>
    </lineage>
</organism>
<dbReference type="STRING" id="1122156.SAMN02745117_00501"/>
<protein>
    <submittedName>
        <fullName evidence="2">Type III restriction enzyme</fullName>
    </submittedName>
</protein>
<dbReference type="GO" id="GO:0016787">
    <property type="term" value="F:hydrolase activity"/>
    <property type="evidence" value="ECO:0007669"/>
    <property type="project" value="InterPro"/>
</dbReference>
<dbReference type="Gene3D" id="3.40.50.300">
    <property type="entry name" value="P-loop containing nucleotide triphosphate hydrolases"/>
    <property type="match status" value="2"/>
</dbReference>
<accession>A0A1M4UJI4</accession>
<dbReference type="Proteomes" id="UP000184327">
    <property type="component" value="Unassembled WGS sequence"/>
</dbReference>
<sequence length="791" mass="88042">MALRELDYQQKVLKRLDEYLQVLAHQKASTEAVVAALQLAARQTHNPALLQHAPDFASLTWNELRAAGKLPASRMQVDYSPRTDGTGQTVPNVVFKVPTGGGKTFLAVAALPRIFNQWLGRNTGFVLWVVPNEAIYTQTLRQLRDRQHPFRQMLDVMSGNRVQIMEKDTPLSATDVDSKLCIMLLMLQASNRQNQSTLKMFRDRGDVHGFAPPEGDQQAHARALAATPNLNVYDMADGAYHWPVVKDSLGNALRTIRPVVVVDEGQKATSELAYSTLYGFNPCFVLELTATPKDVAARGGRNPLVARPANVLVEVYGKDLDNAGMIKMPMNVTPLSGTDWRDTLAAALEKLHTLAQQAVSLQSNTGRYIRPILLVQVERTGAEQRDGQHIHALDAKEWLMNVGGLEEAEIAIKTAETNDLKEPENQNLLSPLNRVRAIITKQALQEGWDCPFAYVLCALAASQNMSAMTQLIGRILRQPHTEKTGIAALDESYVFTHHAKSGEVAEAIKKQLEQDGMGDLVQEIRLPDSGGGNSGDGGRNVRLIPRRSAFAHTEIYLPMVLHVADDGVRELDYENDILLALDWRGLDVATLVQEIPDNLQVAEQQMQRIVLTDDVEKPVVAELVGAVAESTAFDTVHAVRMISDIMAHPWWAFVLVEEFVNGLRQCGFSDEKLGRSAGILIARLRQWLAKQRNGMAENLFKEKVRRGGIQFRLRTDRHNWKMPLAEVTFEPKGAAQLANDNGVPVEKSLFSPLYVNEFNREESQVAVYLDGEKALQWWHRNAARSHYAIQG</sequence>
<reference evidence="2 3" key="1">
    <citation type="submission" date="2016-11" db="EMBL/GenBank/DDBJ databases">
        <authorList>
            <person name="Jaros S."/>
            <person name="Januszkiewicz K."/>
            <person name="Wedrychowicz H."/>
        </authorList>
    </citation>
    <scope>NUCLEOTIDE SEQUENCE [LARGE SCALE GENOMIC DNA]</scope>
    <source>
        <strain evidence="2 3">DSM 16112</strain>
    </source>
</reference>
<proteinExistence type="predicted"/>
<feature type="domain" description="Helicase/UvrB N-terminal" evidence="1">
    <location>
        <begin position="38"/>
        <end position="293"/>
    </location>
</feature>
<evidence type="ECO:0000259" key="1">
    <source>
        <dbReference type="Pfam" id="PF04851"/>
    </source>
</evidence>
<dbReference type="GO" id="GO:0003677">
    <property type="term" value="F:DNA binding"/>
    <property type="evidence" value="ECO:0007669"/>
    <property type="project" value="InterPro"/>
</dbReference>
<name>A0A1M4UJI4_9BURK</name>
<evidence type="ECO:0000313" key="2">
    <source>
        <dbReference type="EMBL" id="SHE56942.1"/>
    </source>
</evidence>
<keyword evidence="3" id="KW-1185">Reference proteome</keyword>
<dbReference type="SUPFAM" id="SSF52540">
    <property type="entry name" value="P-loop containing nucleoside triphosphate hydrolases"/>
    <property type="match status" value="1"/>
</dbReference>
<dbReference type="GO" id="GO:0005524">
    <property type="term" value="F:ATP binding"/>
    <property type="evidence" value="ECO:0007669"/>
    <property type="project" value="InterPro"/>
</dbReference>
<dbReference type="InterPro" id="IPR006935">
    <property type="entry name" value="Helicase/UvrB_N"/>
</dbReference>
<gene>
    <name evidence="2" type="ORF">SAMN02745117_00501</name>
</gene>
<dbReference type="EMBL" id="FQUZ01000004">
    <property type="protein sequence ID" value="SHE56942.1"/>
    <property type="molecule type" value="Genomic_DNA"/>
</dbReference>
<dbReference type="Pfam" id="PF04851">
    <property type="entry name" value="ResIII"/>
    <property type="match status" value="1"/>
</dbReference>
<dbReference type="InterPro" id="IPR027417">
    <property type="entry name" value="P-loop_NTPase"/>
</dbReference>